<dbReference type="Pfam" id="PF02572">
    <property type="entry name" value="CobA_CobO_BtuR"/>
    <property type="match status" value="1"/>
</dbReference>
<sequence length="170" mass="19246">MIVHTGDGKGKTTAALGILLRAWGRGMKVVMLQFLKHRNARFGELRAAERMGVEVIPLGDGFTWTSRDPGKNQALARAGWERCRDRILAPEGAHDVIILDELTYPLIYGWLELDEVLETLRRRPPMRHVIITGRQAPQPLLDFADLVTEMRLVKHPYSEQGIRAQPGIEF</sequence>
<dbReference type="GO" id="GO:0005524">
    <property type="term" value="F:ATP binding"/>
    <property type="evidence" value="ECO:0007669"/>
    <property type="project" value="InterPro"/>
</dbReference>
<dbReference type="PANTHER" id="PTHR46638">
    <property type="entry name" value="CORRINOID ADENOSYLTRANSFERASE"/>
    <property type="match status" value="1"/>
</dbReference>
<dbReference type="CDD" id="cd00561">
    <property type="entry name" value="CobA_ACA"/>
    <property type="match status" value="1"/>
</dbReference>
<accession>A0A0K2SQC1</accession>
<dbReference type="STRING" id="1555112.LIP_3513"/>
<dbReference type="PIRSF" id="PIRSF015617">
    <property type="entry name" value="Adensltrnsf_CobA"/>
    <property type="match status" value="1"/>
</dbReference>
<keyword evidence="1" id="KW-0808">Transferase</keyword>
<dbReference type="GO" id="GO:0009236">
    <property type="term" value="P:cobalamin biosynthetic process"/>
    <property type="evidence" value="ECO:0007669"/>
    <property type="project" value="InterPro"/>
</dbReference>
<dbReference type="Gene3D" id="3.40.50.300">
    <property type="entry name" value="P-loop containing nucleotide triphosphate hydrolases"/>
    <property type="match status" value="1"/>
</dbReference>
<dbReference type="InterPro" id="IPR003724">
    <property type="entry name" value="CblAdoTrfase_CobA"/>
</dbReference>
<dbReference type="GO" id="GO:0008817">
    <property type="term" value="F:corrinoid adenosyltransferase activity"/>
    <property type="evidence" value="ECO:0007669"/>
    <property type="project" value="InterPro"/>
</dbReference>
<dbReference type="InterPro" id="IPR027417">
    <property type="entry name" value="P-loop_NTPase"/>
</dbReference>
<reference evidence="2" key="2">
    <citation type="journal article" date="2016" name="Int. J. Syst. Evol. Microbiol.">
        <title>Complete genome sequence and cell structure of Limnochorda pilosa, a Gram-negative spore-former within the phylum Firmicutes.</title>
        <authorList>
            <person name="Watanabe M."/>
            <person name="Kojima H."/>
            <person name="Fukui M."/>
        </authorList>
    </citation>
    <scope>NUCLEOTIDE SEQUENCE [LARGE SCALE GENOMIC DNA]</scope>
    <source>
        <strain evidence="2">HC45</strain>
    </source>
</reference>
<dbReference type="NCBIfam" id="TIGR00708">
    <property type="entry name" value="cobA"/>
    <property type="match status" value="1"/>
</dbReference>
<dbReference type="PANTHER" id="PTHR46638:SF1">
    <property type="entry name" value="CORRINOID ADENOSYLTRANSFERASE"/>
    <property type="match status" value="1"/>
</dbReference>
<evidence type="ECO:0000313" key="1">
    <source>
        <dbReference type="EMBL" id="BAS29325.1"/>
    </source>
</evidence>
<dbReference type="PATRIC" id="fig|1555112.3.peg.3551"/>
<dbReference type="AlphaFoldDB" id="A0A0K2SQC1"/>
<dbReference type="KEGG" id="lpil:LIP_3513"/>
<organism evidence="1 2">
    <name type="scientific">Limnochorda pilosa</name>
    <dbReference type="NCBI Taxonomy" id="1555112"/>
    <lineage>
        <taxon>Bacteria</taxon>
        <taxon>Bacillati</taxon>
        <taxon>Bacillota</taxon>
        <taxon>Limnochordia</taxon>
        <taxon>Limnochordales</taxon>
        <taxon>Limnochordaceae</taxon>
        <taxon>Limnochorda</taxon>
    </lineage>
</organism>
<evidence type="ECO:0000313" key="2">
    <source>
        <dbReference type="Proteomes" id="UP000065807"/>
    </source>
</evidence>
<dbReference type="NCBIfam" id="NF004637">
    <property type="entry name" value="PRK05986.1"/>
    <property type="match status" value="1"/>
</dbReference>
<dbReference type="EMBL" id="AP014924">
    <property type="protein sequence ID" value="BAS29325.1"/>
    <property type="molecule type" value="Genomic_DNA"/>
</dbReference>
<keyword evidence="2" id="KW-1185">Reference proteome</keyword>
<dbReference type="SUPFAM" id="SSF52540">
    <property type="entry name" value="P-loop containing nucleoside triphosphate hydrolases"/>
    <property type="match status" value="1"/>
</dbReference>
<gene>
    <name evidence="1" type="ORF">LIP_3513</name>
</gene>
<name>A0A0K2SQC1_LIMPI</name>
<dbReference type="Proteomes" id="UP000065807">
    <property type="component" value="Chromosome"/>
</dbReference>
<reference evidence="2" key="1">
    <citation type="submission" date="2015-07" db="EMBL/GenBank/DDBJ databases">
        <title>Complete genome sequence and phylogenetic analysis of Limnochorda pilosa.</title>
        <authorList>
            <person name="Watanabe M."/>
            <person name="Kojima H."/>
            <person name="Fukui M."/>
        </authorList>
    </citation>
    <scope>NUCLEOTIDE SEQUENCE [LARGE SCALE GENOMIC DNA]</scope>
    <source>
        <strain evidence="2">HC45</strain>
    </source>
</reference>
<proteinExistence type="predicted"/>
<protein>
    <submittedName>
        <fullName evidence="1">Cobinamide adenolsyltransferase</fullName>
    </submittedName>
</protein>